<evidence type="ECO:0008006" key="3">
    <source>
        <dbReference type="Google" id="ProtNLM"/>
    </source>
</evidence>
<proteinExistence type="predicted"/>
<comment type="caution">
    <text evidence="1">The sequence shown here is derived from an EMBL/GenBank/DDBJ whole genome shotgun (WGS) entry which is preliminary data.</text>
</comment>
<keyword evidence="2" id="KW-1185">Reference proteome</keyword>
<gene>
    <name evidence="1" type="ORF">FisN_1Hu702</name>
</gene>
<reference evidence="1 2" key="1">
    <citation type="journal article" date="2015" name="Plant Cell">
        <title>Oil accumulation by the oleaginous diatom Fistulifera solaris as revealed by the genome and transcriptome.</title>
        <authorList>
            <person name="Tanaka T."/>
            <person name="Maeda Y."/>
            <person name="Veluchamy A."/>
            <person name="Tanaka M."/>
            <person name="Abida H."/>
            <person name="Marechal E."/>
            <person name="Bowler C."/>
            <person name="Muto M."/>
            <person name="Sunaga Y."/>
            <person name="Tanaka M."/>
            <person name="Yoshino T."/>
            <person name="Taniguchi T."/>
            <person name="Fukuda Y."/>
            <person name="Nemoto M."/>
            <person name="Matsumoto M."/>
            <person name="Wong P.S."/>
            <person name="Aburatani S."/>
            <person name="Fujibuchi W."/>
        </authorList>
    </citation>
    <scope>NUCLEOTIDE SEQUENCE [LARGE SCALE GENOMIC DNA]</scope>
    <source>
        <strain evidence="1 2">JPCC DA0580</strain>
    </source>
</reference>
<dbReference type="AlphaFoldDB" id="A0A1Z5JMN6"/>
<name>A0A1Z5JMN6_FISSO</name>
<protein>
    <recommendedName>
        <fullName evidence="3">Transcription factor CBF/NF-Y/archaeal histone domain-containing protein</fullName>
    </recommendedName>
</protein>
<dbReference type="Gene3D" id="1.10.20.10">
    <property type="entry name" value="Histone, subunit A"/>
    <property type="match status" value="1"/>
</dbReference>
<dbReference type="InterPro" id="IPR009072">
    <property type="entry name" value="Histone-fold"/>
</dbReference>
<evidence type="ECO:0000313" key="2">
    <source>
        <dbReference type="Proteomes" id="UP000198406"/>
    </source>
</evidence>
<accession>A0A1Z5JMN6</accession>
<evidence type="ECO:0000313" key="1">
    <source>
        <dbReference type="EMBL" id="GAX15265.1"/>
    </source>
</evidence>
<sequence>MGDNEASNEDHGDGACFMLISNACSSVVTRYVANDKVTNTHLDPCLNIRTTAMSQSSATTKQSWCDLFPPPKIKGVLQAQEEVGQLREPVVRLVSAASALFIHDLVKSAKPTDGTLVTLAHLKAAVDGSEHQSSILDGIFESVVDVDDTNPYQMYKTAKTSKRNSSTSHPTIAKNKRIKPDGFLQEAMEVDEHAIQRERPAKAELIIDDDDYD</sequence>
<dbReference type="GO" id="GO:0046982">
    <property type="term" value="F:protein heterodimerization activity"/>
    <property type="evidence" value="ECO:0007669"/>
    <property type="project" value="InterPro"/>
</dbReference>
<dbReference type="SUPFAM" id="SSF47113">
    <property type="entry name" value="Histone-fold"/>
    <property type="match status" value="1"/>
</dbReference>
<organism evidence="1 2">
    <name type="scientific">Fistulifera solaris</name>
    <name type="common">Oleaginous diatom</name>
    <dbReference type="NCBI Taxonomy" id="1519565"/>
    <lineage>
        <taxon>Eukaryota</taxon>
        <taxon>Sar</taxon>
        <taxon>Stramenopiles</taxon>
        <taxon>Ochrophyta</taxon>
        <taxon>Bacillariophyta</taxon>
        <taxon>Bacillariophyceae</taxon>
        <taxon>Bacillariophycidae</taxon>
        <taxon>Naviculales</taxon>
        <taxon>Naviculaceae</taxon>
        <taxon>Fistulifera</taxon>
    </lineage>
</organism>
<dbReference type="OrthoDB" id="653904at2759"/>
<dbReference type="EMBL" id="BDSP01000089">
    <property type="protein sequence ID" value="GAX15265.1"/>
    <property type="molecule type" value="Genomic_DNA"/>
</dbReference>
<dbReference type="InParanoid" id="A0A1Z5JMN6"/>
<dbReference type="Proteomes" id="UP000198406">
    <property type="component" value="Unassembled WGS sequence"/>
</dbReference>